<dbReference type="AlphaFoldDB" id="A0A2Y9K2E6"/>
<evidence type="ECO:0000256" key="3">
    <source>
        <dbReference type="ARBA" id="ARBA00023015"/>
    </source>
</evidence>
<feature type="compositionally biased region" description="Basic and acidic residues" evidence="11">
    <location>
        <begin position="81"/>
        <end position="93"/>
    </location>
</feature>
<dbReference type="GO" id="GO:0045893">
    <property type="term" value="P:positive regulation of DNA-templated transcription"/>
    <property type="evidence" value="ECO:0007669"/>
    <property type="project" value="UniProtKB-ARBA"/>
</dbReference>
<feature type="compositionally biased region" description="Polar residues" evidence="11">
    <location>
        <begin position="101"/>
        <end position="121"/>
    </location>
</feature>
<dbReference type="Pfam" id="PF00010">
    <property type="entry name" value="HLH"/>
    <property type="match status" value="1"/>
</dbReference>
<dbReference type="GO" id="GO:0000978">
    <property type="term" value="F:RNA polymerase II cis-regulatory region sequence-specific DNA binding"/>
    <property type="evidence" value="ECO:0007669"/>
    <property type="project" value="TreeGrafter"/>
</dbReference>
<feature type="compositionally biased region" description="Low complexity" evidence="11">
    <location>
        <begin position="352"/>
        <end position="363"/>
    </location>
</feature>
<comment type="subcellular location">
    <subcellularLocation>
        <location evidence="1">Nucleus</location>
    </subcellularLocation>
</comment>
<dbReference type="InterPro" id="IPR011598">
    <property type="entry name" value="bHLH_dom"/>
</dbReference>
<evidence type="ECO:0000256" key="7">
    <source>
        <dbReference type="ARBA" id="ARBA00040507"/>
    </source>
</evidence>
<dbReference type="FunFam" id="4.10.280.10:FF:000001">
    <property type="entry name" value="Putative transcription factor 12"/>
    <property type="match status" value="1"/>
</dbReference>
<feature type="region of interest" description="Disordered" evidence="11">
    <location>
        <begin position="541"/>
        <end position="603"/>
    </location>
</feature>
<feature type="region of interest" description="Disordered" evidence="11">
    <location>
        <begin position="349"/>
        <end position="392"/>
    </location>
</feature>
<keyword evidence="3" id="KW-0805">Transcription regulation</keyword>
<feature type="region of interest" description="Disordered" evidence="11">
    <location>
        <begin position="25"/>
        <end position="219"/>
    </location>
</feature>
<feature type="compositionally biased region" description="Basic and acidic residues" evidence="11">
    <location>
        <begin position="591"/>
        <end position="603"/>
    </location>
</feature>
<feature type="compositionally biased region" description="Basic and acidic residues" evidence="11">
    <location>
        <begin position="559"/>
        <end position="574"/>
    </location>
</feature>
<evidence type="ECO:0000256" key="8">
    <source>
        <dbReference type="ARBA" id="ARBA00041543"/>
    </source>
</evidence>
<keyword evidence="4" id="KW-0238">DNA-binding</keyword>
<feature type="compositionally biased region" description="Polar residues" evidence="11">
    <location>
        <begin position="364"/>
        <end position="376"/>
    </location>
</feature>
<dbReference type="CDD" id="cd18945">
    <property type="entry name" value="bHLH_E-protein_TCF4_E2-2"/>
    <property type="match status" value="1"/>
</dbReference>
<dbReference type="RefSeq" id="XP_022367652.1">
    <property type="nucleotide sequence ID" value="XM_022511944.1"/>
</dbReference>
<dbReference type="GO" id="GO:0046983">
    <property type="term" value="F:protein dimerization activity"/>
    <property type="evidence" value="ECO:0007669"/>
    <property type="project" value="InterPro"/>
</dbReference>
<feature type="compositionally biased region" description="Low complexity" evidence="11">
    <location>
        <begin position="256"/>
        <end position="269"/>
    </location>
</feature>
<evidence type="ECO:0000256" key="11">
    <source>
        <dbReference type="SAM" id="MobiDB-lite"/>
    </source>
</evidence>
<evidence type="ECO:0000313" key="14">
    <source>
        <dbReference type="RefSeq" id="XP_022367652.1"/>
    </source>
</evidence>
<keyword evidence="6" id="KW-0539">Nucleus</keyword>
<organism evidence="13 14">
    <name type="scientific">Enhydra lutris kenyoni</name>
    <name type="common">northern sea otter</name>
    <dbReference type="NCBI Taxonomy" id="391180"/>
    <lineage>
        <taxon>Eukaryota</taxon>
        <taxon>Metazoa</taxon>
        <taxon>Chordata</taxon>
        <taxon>Craniata</taxon>
        <taxon>Vertebrata</taxon>
        <taxon>Euteleostomi</taxon>
        <taxon>Mammalia</taxon>
        <taxon>Eutheria</taxon>
        <taxon>Laurasiatheria</taxon>
        <taxon>Carnivora</taxon>
        <taxon>Caniformia</taxon>
        <taxon>Musteloidea</taxon>
        <taxon>Mustelidae</taxon>
        <taxon>Lutrinae</taxon>
        <taxon>Enhydra</taxon>
    </lineage>
</organism>
<evidence type="ECO:0000259" key="12">
    <source>
        <dbReference type="PROSITE" id="PS50888"/>
    </source>
</evidence>
<evidence type="ECO:0000256" key="4">
    <source>
        <dbReference type="ARBA" id="ARBA00023125"/>
    </source>
</evidence>
<dbReference type="GO" id="GO:0005634">
    <property type="term" value="C:nucleus"/>
    <property type="evidence" value="ECO:0007669"/>
    <property type="project" value="UniProtKB-SubCell"/>
</dbReference>
<feature type="compositionally biased region" description="Low complexity" evidence="11">
    <location>
        <begin position="684"/>
        <end position="695"/>
    </location>
</feature>
<feature type="region of interest" description="Disordered" evidence="11">
    <location>
        <begin position="249"/>
        <end position="313"/>
    </location>
</feature>
<feature type="compositionally biased region" description="Polar residues" evidence="11">
    <location>
        <begin position="56"/>
        <end position="76"/>
    </location>
</feature>
<keyword evidence="2" id="KW-0217">Developmental protein</keyword>
<evidence type="ECO:0000256" key="5">
    <source>
        <dbReference type="ARBA" id="ARBA00023163"/>
    </source>
</evidence>
<evidence type="ECO:0000256" key="10">
    <source>
        <dbReference type="ARBA" id="ARBA00043010"/>
    </source>
</evidence>
<protein>
    <recommendedName>
        <fullName evidence="7">Transcription factor 12</fullName>
    </recommendedName>
    <alternativeName>
        <fullName evidence="10">DNA-binding protein HTF4</fullName>
    </alternativeName>
    <alternativeName>
        <fullName evidence="8">E-box-binding protein</fullName>
    </alternativeName>
    <alternativeName>
        <fullName evidence="9">Transcription factor HTF-4</fullName>
    </alternativeName>
</protein>
<dbReference type="InterPro" id="IPR051098">
    <property type="entry name" value="NeuroDiff_E-box_TFs"/>
</dbReference>
<dbReference type="Gene3D" id="4.10.280.10">
    <property type="entry name" value="Helix-loop-helix DNA-binding domain"/>
    <property type="match status" value="1"/>
</dbReference>
<dbReference type="PROSITE" id="PS50888">
    <property type="entry name" value="BHLH"/>
    <property type="match status" value="1"/>
</dbReference>
<dbReference type="PANTHER" id="PTHR11793:SF11">
    <property type="entry name" value="TRANSCRIPTION FACTOR 12"/>
    <property type="match status" value="1"/>
</dbReference>
<feature type="compositionally biased region" description="Polar residues" evidence="11">
    <location>
        <begin position="282"/>
        <end position="306"/>
    </location>
</feature>
<feature type="compositionally biased region" description="Basic and acidic residues" evidence="11">
    <location>
        <begin position="541"/>
        <end position="553"/>
    </location>
</feature>
<dbReference type="Proteomes" id="UP000248482">
    <property type="component" value="Unplaced"/>
</dbReference>
<name>A0A2Y9K2E6_ENHLU</name>
<proteinExistence type="predicted"/>
<dbReference type="GeneID" id="111153147"/>
<gene>
    <name evidence="14" type="primary">LOC111153147</name>
</gene>
<dbReference type="GO" id="GO:0005667">
    <property type="term" value="C:transcription regulator complex"/>
    <property type="evidence" value="ECO:0007669"/>
    <property type="project" value="TreeGrafter"/>
</dbReference>
<feature type="compositionally biased region" description="Polar residues" evidence="11">
    <location>
        <begin position="383"/>
        <end position="392"/>
    </location>
</feature>
<keyword evidence="5" id="KW-0804">Transcription</keyword>
<feature type="compositionally biased region" description="Polar residues" evidence="11">
    <location>
        <begin position="696"/>
        <end position="705"/>
    </location>
</feature>
<evidence type="ECO:0000313" key="13">
    <source>
        <dbReference type="Proteomes" id="UP000248482"/>
    </source>
</evidence>
<dbReference type="GO" id="GO:0000785">
    <property type="term" value="C:chromatin"/>
    <property type="evidence" value="ECO:0007669"/>
    <property type="project" value="TreeGrafter"/>
</dbReference>
<reference evidence="14" key="1">
    <citation type="submission" date="2025-08" db="UniProtKB">
        <authorList>
            <consortium name="RefSeq"/>
        </authorList>
    </citation>
    <scope>IDENTIFICATION</scope>
    <source>
        <tissue evidence="14">Blood</tissue>
    </source>
</reference>
<evidence type="ECO:0000256" key="9">
    <source>
        <dbReference type="ARBA" id="ARBA00042405"/>
    </source>
</evidence>
<dbReference type="PANTHER" id="PTHR11793">
    <property type="entry name" value="BASIC HELIX-LOOP-HELIX TRANSCRIPTION FACTOR"/>
    <property type="match status" value="1"/>
</dbReference>
<accession>A0A2Y9K2E6</accession>
<dbReference type="SUPFAM" id="SSF47459">
    <property type="entry name" value="HLH, helix-loop-helix DNA-binding domain"/>
    <property type="match status" value="1"/>
</dbReference>
<keyword evidence="13" id="KW-1185">Reference proteome</keyword>
<evidence type="ECO:0000256" key="1">
    <source>
        <dbReference type="ARBA" id="ARBA00004123"/>
    </source>
</evidence>
<evidence type="ECO:0000256" key="2">
    <source>
        <dbReference type="ARBA" id="ARBA00022473"/>
    </source>
</evidence>
<dbReference type="GO" id="GO:0000981">
    <property type="term" value="F:DNA-binding transcription factor activity, RNA polymerase II-specific"/>
    <property type="evidence" value="ECO:0007669"/>
    <property type="project" value="TreeGrafter"/>
</dbReference>
<sequence>MNPQQQRMAAIGTDKELSDLLDFSAMFSPPVNSGKTRPTTLGSSQFSGSGMDERGGTTSWGTSGQPSPSYDSSRGFTDSPHYSDHLNDSRLGAHEGLSPTPFMNSNLMGKTSERGSFSLYSRDTGLPGCQSSLLRQDLGLGSPAQLSSSGKPGTPYYSFSASSSRRRPLHDSTALDPLQAKKVRKVPPGLPSSVYAPSPNSDDFNRESPSYPSPKPPTSMFASTFFMQDGTHNSSDLWSSSNGMSQPGFGGILGTSTSHMSQSSSYGSLHSHDRLSYPPHSVSPTDINTSLPPMSSFHRGSTSSSPYVAASHTPPINGSDSILGTRGTAAGSSQTGDALGKALASIYSPDHTSSSFPSNPSTPVGSPSPLTGTSQWPRPGGQAPSSPSYENSLHSLKNRVEQQLHEHLQDAMSFLKDVCESRMEDRLDRLDDAIHVLRNHAVGPSTSLPAGHSDIHSLLGPSHNAPIGSLNSNYGGSSLVTSSRSASMVGTHREDSVNLNGNHSVLSSTVTASSTDLNHKTQENYRGGLQSQSGTVVPAEIKTENKEKDENLHEPPSSDDMKSDDESSQKDIKVSSRGRTSSTNEDEDLNPEQKIEREKERRMANNARERLRVRDINEAFKELGRMCQLHLKSEKPQTKLLILHQAVAVILSLEQQVRERNLNPKAACLKRREEEKVSAVSAEPPTTLPGTHPGLSETTNPMGHM</sequence>
<feature type="region of interest" description="Disordered" evidence="11">
    <location>
        <begin position="674"/>
        <end position="705"/>
    </location>
</feature>
<dbReference type="SMART" id="SM00353">
    <property type="entry name" value="HLH"/>
    <property type="match status" value="1"/>
</dbReference>
<feature type="domain" description="BHLH" evidence="12">
    <location>
        <begin position="600"/>
        <end position="653"/>
    </location>
</feature>
<feature type="compositionally biased region" description="Polar residues" evidence="11">
    <location>
        <begin position="30"/>
        <end position="48"/>
    </location>
</feature>
<evidence type="ECO:0000256" key="6">
    <source>
        <dbReference type="ARBA" id="ARBA00023242"/>
    </source>
</evidence>
<dbReference type="InterPro" id="IPR036638">
    <property type="entry name" value="HLH_DNA-bd_sf"/>
</dbReference>